<feature type="domain" description="RagB/SusD" evidence="6">
    <location>
        <begin position="258"/>
        <end position="477"/>
    </location>
</feature>
<comment type="similarity">
    <text evidence="2">Belongs to the SusD family.</text>
</comment>
<evidence type="ECO:0000259" key="7">
    <source>
        <dbReference type="Pfam" id="PF14322"/>
    </source>
</evidence>
<keyword evidence="5" id="KW-0998">Cell outer membrane</keyword>
<sequence length="494" mass="55251">MRAFTRIFQIIILTAAVSGCADFLEEDMQGTYSNSTFYKTGDHAELALTGVYNITSFSNTNNNLWVFGDVASDDAVKGGLAGDQNDIQFIEEFTYQPSNSYLENLWRHYYEGITRANYLLGSLPGIEMDADRKEVIKGEALFLRSYFYFHLVNIYGDIPLKLKPPVTKDQVHVPLSTVSAIYAQLDSDLEVAATLLPVKNDVGRVSKGGALGLLAKMRLFQEDYEGALEAIADIEDLGIYELQALYRDNFTLGNQDNKESLFEVQHLSGASPKLGSVLNQYFAPQAEGGYYFNSPTQDFVDEFEKTTAEVVDPRLDYSVGRAGQTWLNGEPFDPTWSSTGYIVKKHLQPLSEVPKGTKGDGGLNYVFMRYAEVLLMKAEALNESASPAQALVPLNAVRKRARESYLYDETLAGFGSVPAGLLPDVVTTDRSQVREAIRHERRVELGLEFHRYYDLMRYGKSVAEAALSDTDFNYESNRYFTIPLSETDINQSIN</sequence>
<evidence type="ECO:0000259" key="6">
    <source>
        <dbReference type="Pfam" id="PF07980"/>
    </source>
</evidence>
<protein>
    <submittedName>
        <fullName evidence="8">RagB/SusD family nutrient uptake outer membrane protein</fullName>
    </submittedName>
</protein>
<evidence type="ECO:0000313" key="9">
    <source>
        <dbReference type="Proteomes" id="UP001610063"/>
    </source>
</evidence>
<evidence type="ECO:0000256" key="1">
    <source>
        <dbReference type="ARBA" id="ARBA00004442"/>
    </source>
</evidence>
<comment type="subcellular location">
    <subcellularLocation>
        <location evidence="1">Cell outer membrane</location>
    </subcellularLocation>
</comment>
<dbReference type="Gene3D" id="1.25.40.390">
    <property type="match status" value="1"/>
</dbReference>
<evidence type="ECO:0000256" key="2">
    <source>
        <dbReference type="ARBA" id="ARBA00006275"/>
    </source>
</evidence>
<dbReference type="CDD" id="cd08977">
    <property type="entry name" value="SusD"/>
    <property type="match status" value="1"/>
</dbReference>
<dbReference type="PROSITE" id="PS51257">
    <property type="entry name" value="PROKAR_LIPOPROTEIN"/>
    <property type="match status" value="1"/>
</dbReference>
<name>A0ABW7N7M4_9BACT</name>
<dbReference type="SUPFAM" id="SSF48452">
    <property type="entry name" value="TPR-like"/>
    <property type="match status" value="1"/>
</dbReference>
<dbReference type="InterPro" id="IPR012944">
    <property type="entry name" value="SusD_RagB_dom"/>
</dbReference>
<evidence type="ECO:0000256" key="4">
    <source>
        <dbReference type="ARBA" id="ARBA00023136"/>
    </source>
</evidence>
<accession>A0ABW7N7M4</accession>
<proteinExistence type="inferred from homology"/>
<dbReference type="InterPro" id="IPR011990">
    <property type="entry name" value="TPR-like_helical_dom_sf"/>
</dbReference>
<dbReference type="Pfam" id="PF14322">
    <property type="entry name" value="SusD-like_3"/>
    <property type="match status" value="1"/>
</dbReference>
<feature type="domain" description="SusD-like N-terminal" evidence="7">
    <location>
        <begin position="59"/>
        <end position="219"/>
    </location>
</feature>
<dbReference type="RefSeq" id="WP_395416994.1">
    <property type="nucleotide sequence ID" value="NZ_JBIPKE010000015.1"/>
</dbReference>
<dbReference type="Proteomes" id="UP001610063">
    <property type="component" value="Unassembled WGS sequence"/>
</dbReference>
<reference evidence="8 9" key="1">
    <citation type="journal article" date="2013" name="Int. J. Syst. Evol. Microbiol.">
        <title>Marinoscillum luteum sp. nov., isolated from marine sediment.</title>
        <authorList>
            <person name="Cha I.T."/>
            <person name="Park S.J."/>
            <person name="Kim S.J."/>
            <person name="Kim J.G."/>
            <person name="Jung M.Y."/>
            <person name="Shin K.S."/>
            <person name="Kwon K.K."/>
            <person name="Yang S.H."/>
            <person name="Seo Y.S."/>
            <person name="Rhee S.K."/>
        </authorList>
    </citation>
    <scope>NUCLEOTIDE SEQUENCE [LARGE SCALE GENOMIC DNA]</scope>
    <source>
        <strain evidence="8 9">KCTC 23939</strain>
    </source>
</reference>
<gene>
    <name evidence="8" type="ORF">ACHKAR_08280</name>
</gene>
<dbReference type="EMBL" id="JBIPKE010000015">
    <property type="protein sequence ID" value="MFH6983430.1"/>
    <property type="molecule type" value="Genomic_DNA"/>
</dbReference>
<evidence type="ECO:0000256" key="3">
    <source>
        <dbReference type="ARBA" id="ARBA00022729"/>
    </source>
</evidence>
<comment type="caution">
    <text evidence="8">The sequence shown here is derived from an EMBL/GenBank/DDBJ whole genome shotgun (WGS) entry which is preliminary data.</text>
</comment>
<keyword evidence="9" id="KW-1185">Reference proteome</keyword>
<evidence type="ECO:0000313" key="8">
    <source>
        <dbReference type="EMBL" id="MFH6983430.1"/>
    </source>
</evidence>
<organism evidence="8 9">
    <name type="scientific">Marinoscillum luteum</name>
    <dbReference type="NCBI Taxonomy" id="861051"/>
    <lineage>
        <taxon>Bacteria</taxon>
        <taxon>Pseudomonadati</taxon>
        <taxon>Bacteroidota</taxon>
        <taxon>Cytophagia</taxon>
        <taxon>Cytophagales</taxon>
        <taxon>Reichenbachiellaceae</taxon>
        <taxon>Marinoscillum</taxon>
    </lineage>
</organism>
<dbReference type="Pfam" id="PF07980">
    <property type="entry name" value="SusD_RagB"/>
    <property type="match status" value="1"/>
</dbReference>
<evidence type="ECO:0000256" key="5">
    <source>
        <dbReference type="ARBA" id="ARBA00023237"/>
    </source>
</evidence>
<keyword evidence="3" id="KW-0732">Signal</keyword>
<dbReference type="InterPro" id="IPR033985">
    <property type="entry name" value="SusD-like_N"/>
</dbReference>
<keyword evidence="4" id="KW-0472">Membrane</keyword>